<reference evidence="7 8" key="1">
    <citation type="journal article" date="2007" name="Nature">
        <title>Genome of the marsupial Monodelphis domestica reveals innovation in non-coding sequences.</title>
        <authorList>
            <person name="Mikkelsen T.S."/>
            <person name="Wakefield M.J."/>
            <person name="Aken B."/>
            <person name="Amemiya C.T."/>
            <person name="Chang J.L."/>
            <person name="Duke S."/>
            <person name="Garber M."/>
            <person name="Gentles A.J."/>
            <person name="Goodstadt L."/>
            <person name="Heger A."/>
            <person name="Jurka J."/>
            <person name="Kamal M."/>
            <person name="Mauceli E."/>
            <person name="Searle S.M."/>
            <person name="Sharpe T."/>
            <person name="Baker M.L."/>
            <person name="Batzer M.A."/>
            <person name="Benos P.V."/>
            <person name="Belov K."/>
            <person name="Clamp M."/>
            <person name="Cook A."/>
            <person name="Cuff J."/>
            <person name="Das R."/>
            <person name="Davidow L."/>
            <person name="Deakin J.E."/>
            <person name="Fazzari M.J."/>
            <person name="Glass J.L."/>
            <person name="Grabherr M."/>
            <person name="Greally J.M."/>
            <person name="Gu W."/>
            <person name="Hore T.A."/>
            <person name="Huttley G.A."/>
            <person name="Kleber M."/>
            <person name="Jirtle R.L."/>
            <person name="Koina E."/>
            <person name="Lee J.T."/>
            <person name="Mahony S."/>
            <person name="Marra M.A."/>
            <person name="Miller R.D."/>
            <person name="Nicholls R.D."/>
            <person name="Oda M."/>
            <person name="Papenfuss A.T."/>
            <person name="Parra Z.E."/>
            <person name="Pollock D.D."/>
            <person name="Ray D.A."/>
            <person name="Schein J.E."/>
            <person name="Speed T.P."/>
            <person name="Thompson K."/>
            <person name="VandeBerg J.L."/>
            <person name="Wade C.M."/>
            <person name="Walker J.A."/>
            <person name="Waters P.D."/>
            <person name="Webber C."/>
            <person name="Weidman J.R."/>
            <person name="Xie X."/>
            <person name="Zody M.C."/>
            <person name="Baldwin J."/>
            <person name="Abdouelleil A."/>
            <person name="Abdulkadir J."/>
            <person name="Abebe A."/>
            <person name="Abera B."/>
            <person name="Abreu J."/>
            <person name="Acer S.C."/>
            <person name="Aftuck L."/>
            <person name="Alexander A."/>
            <person name="An P."/>
            <person name="Anderson E."/>
            <person name="Anderson S."/>
            <person name="Arachi H."/>
            <person name="Azer M."/>
            <person name="Bachantsang P."/>
            <person name="Barry A."/>
            <person name="Bayul T."/>
            <person name="Berlin A."/>
            <person name="Bessette D."/>
            <person name="Bloom T."/>
            <person name="Bloom T."/>
            <person name="Boguslavskiy L."/>
            <person name="Bonnet C."/>
            <person name="Boukhgalter B."/>
            <person name="Bourzgui I."/>
            <person name="Brown A."/>
            <person name="Cahill P."/>
            <person name="Channer S."/>
            <person name="Cheshatsang Y."/>
            <person name="Chuda L."/>
            <person name="Citroen M."/>
            <person name="Collymore A."/>
            <person name="Cooke P."/>
            <person name="Costello M."/>
            <person name="D'Aco K."/>
            <person name="Daza R."/>
            <person name="De Haan G."/>
            <person name="DeGray S."/>
            <person name="DeMaso C."/>
            <person name="Dhargay N."/>
            <person name="Dooley K."/>
            <person name="Dooley E."/>
            <person name="Doricent M."/>
            <person name="Dorje P."/>
            <person name="Dorjee K."/>
            <person name="Dupes A."/>
            <person name="Elong R."/>
            <person name="Falk J."/>
            <person name="Farina A."/>
            <person name="Faro S."/>
            <person name="Ferguson D."/>
            <person name="Fisher S."/>
            <person name="Foley C.D."/>
            <person name="Franke A."/>
            <person name="Friedrich D."/>
            <person name="Gadbois L."/>
            <person name="Gearin G."/>
            <person name="Gearin C.R."/>
            <person name="Giannoukos G."/>
            <person name="Goode T."/>
            <person name="Graham J."/>
            <person name="Grandbois E."/>
            <person name="Grewal S."/>
            <person name="Gyaltsen K."/>
            <person name="Hafez N."/>
            <person name="Hagos B."/>
            <person name="Hall J."/>
            <person name="Henson C."/>
            <person name="Hollinger A."/>
            <person name="Honan T."/>
            <person name="Huard M.D."/>
            <person name="Hughes L."/>
            <person name="Hurhula B."/>
            <person name="Husby M.E."/>
            <person name="Kamat A."/>
            <person name="Kanga B."/>
            <person name="Kashin S."/>
            <person name="Khazanovich D."/>
            <person name="Kisner P."/>
            <person name="Lance K."/>
            <person name="Lara M."/>
            <person name="Lee W."/>
            <person name="Lennon N."/>
            <person name="Letendre F."/>
            <person name="LeVine R."/>
            <person name="Lipovsky A."/>
            <person name="Liu X."/>
            <person name="Liu J."/>
            <person name="Liu S."/>
            <person name="Lokyitsang T."/>
            <person name="Lokyitsang Y."/>
            <person name="Lubonja R."/>
            <person name="Lui A."/>
            <person name="MacDonald P."/>
            <person name="Magnisalis V."/>
            <person name="Maru K."/>
            <person name="Matthews C."/>
            <person name="McCusker W."/>
            <person name="McDonough S."/>
            <person name="Mehta T."/>
            <person name="Meldrim J."/>
            <person name="Meneus L."/>
            <person name="Mihai O."/>
            <person name="Mihalev A."/>
            <person name="Mihova T."/>
            <person name="Mittelman R."/>
            <person name="Mlenga V."/>
            <person name="Montmayeur A."/>
            <person name="Mulrain L."/>
            <person name="Navidi A."/>
            <person name="Naylor J."/>
            <person name="Negash T."/>
            <person name="Nguyen T."/>
            <person name="Nguyen N."/>
            <person name="Nicol R."/>
            <person name="Norbu C."/>
            <person name="Norbu N."/>
            <person name="Novod N."/>
            <person name="O'Neill B."/>
            <person name="Osman S."/>
            <person name="Markiewicz E."/>
            <person name="Oyono O.L."/>
            <person name="Patti C."/>
            <person name="Phunkhang P."/>
            <person name="Pierre F."/>
            <person name="Priest M."/>
            <person name="Raghuraman S."/>
            <person name="Rege F."/>
            <person name="Reyes R."/>
            <person name="Rise C."/>
            <person name="Rogov P."/>
            <person name="Ross K."/>
            <person name="Ryan E."/>
            <person name="Settipalli S."/>
            <person name="Shea T."/>
            <person name="Sherpa N."/>
            <person name="Shi L."/>
            <person name="Shih D."/>
            <person name="Sparrow T."/>
            <person name="Spaulding J."/>
            <person name="Stalker J."/>
            <person name="Stange-Thomann N."/>
            <person name="Stavropoulos S."/>
            <person name="Stone C."/>
            <person name="Strader C."/>
            <person name="Tesfaye S."/>
            <person name="Thomson T."/>
            <person name="Thoulutsang Y."/>
            <person name="Thoulutsang D."/>
            <person name="Topham K."/>
            <person name="Topping I."/>
            <person name="Tsamla T."/>
            <person name="Vassiliev H."/>
            <person name="Vo A."/>
            <person name="Wangchuk T."/>
            <person name="Wangdi T."/>
            <person name="Weiand M."/>
            <person name="Wilkinson J."/>
            <person name="Wilson A."/>
            <person name="Yadav S."/>
            <person name="Young G."/>
            <person name="Yu Q."/>
            <person name="Zembek L."/>
            <person name="Zhong D."/>
            <person name="Zimmer A."/>
            <person name="Zwirko Z."/>
            <person name="Jaffe D.B."/>
            <person name="Alvarez P."/>
            <person name="Brockman W."/>
            <person name="Butler J."/>
            <person name="Chin C."/>
            <person name="Gnerre S."/>
            <person name="MacCallum I."/>
            <person name="Graves J.A."/>
            <person name="Ponting C.P."/>
            <person name="Breen M."/>
            <person name="Samollow P.B."/>
            <person name="Lander E.S."/>
            <person name="Lindblad-Toh K."/>
        </authorList>
    </citation>
    <scope>NUCLEOTIDE SEQUENCE [LARGE SCALE GENOMIC DNA]</scope>
</reference>
<dbReference type="InterPro" id="IPR000554">
    <property type="entry name" value="Ribosomal_eS7"/>
</dbReference>
<dbReference type="GO" id="GO:0006412">
    <property type="term" value="P:translation"/>
    <property type="evidence" value="ECO:0007669"/>
    <property type="project" value="InterPro"/>
</dbReference>
<dbReference type="AlphaFoldDB" id="A0A5F8H961"/>
<reference evidence="7" key="2">
    <citation type="submission" date="2025-08" db="UniProtKB">
        <authorList>
            <consortium name="Ensembl"/>
        </authorList>
    </citation>
    <scope>IDENTIFICATION</scope>
</reference>
<dbReference type="OMA" id="FRIRLEW"/>
<feature type="compositionally biased region" description="Polar residues" evidence="6">
    <location>
        <begin position="1"/>
        <end position="10"/>
    </location>
</feature>
<evidence type="ECO:0000256" key="5">
    <source>
        <dbReference type="ARBA" id="ARBA00035404"/>
    </source>
</evidence>
<proteinExistence type="inferred from homology"/>
<keyword evidence="3" id="KW-0687">Ribonucleoprotein</keyword>
<evidence type="ECO:0000256" key="2">
    <source>
        <dbReference type="ARBA" id="ARBA00022980"/>
    </source>
</evidence>
<protein>
    <recommendedName>
        <fullName evidence="4">Small ribosomal subunit protein eS7</fullName>
    </recommendedName>
    <alternativeName>
        <fullName evidence="5">40S ribosomal protein S7</fullName>
    </alternativeName>
</protein>
<evidence type="ECO:0000313" key="8">
    <source>
        <dbReference type="Proteomes" id="UP000002280"/>
    </source>
</evidence>
<dbReference type="InParanoid" id="A0A5F8H961"/>
<feature type="region of interest" description="Disordered" evidence="6">
    <location>
        <begin position="1"/>
        <end position="25"/>
    </location>
</feature>
<keyword evidence="2" id="KW-0689">Ribosomal protein</keyword>
<evidence type="ECO:0000256" key="4">
    <source>
        <dbReference type="ARBA" id="ARBA00035279"/>
    </source>
</evidence>
<dbReference type="Bgee" id="ENSMODG00000041774">
    <property type="expression patterns" value="Expressed in blood and 13 other cell types or tissues"/>
</dbReference>
<dbReference type="Proteomes" id="UP000002280">
    <property type="component" value="Chromosome 1"/>
</dbReference>
<dbReference type="GO" id="GO:0005840">
    <property type="term" value="C:ribosome"/>
    <property type="evidence" value="ECO:0007669"/>
    <property type="project" value="UniProtKB-KW"/>
</dbReference>
<dbReference type="Ensembl" id="ENSMODT00000074483.1">
    <property type="protein sequence ID" value="ENSMODP00000056525.1"/>
    <property type="gene ID" value="ENSMODG00000041774.1"/>
</dbReference>
<evidence type="ECO:0000256" key="1">
    <source>
        <dbReference type="ARBA" id="ARBA00007820"/>
    </source>
</evidence>
<dbReference type="STRING" id="13616.ENSMODP00000056525"/>
<organism evidence="7 8">
    <name type="scientific">Monodelphis domestica</name>
    <name type="common">Gray short-tailed opossum</name>
    <dbReference type="NCBI Taxonomy" id="13616"/>
    <lineage>
        <taxon>Eukaryota</taxon>
        <taxon>Metazoa</taxon>
        <taxon>Chordata</taxon>
        <taxon>Craniata</taxon>
        <taxon>Vertebrata</taxon>
        <taxon>Euteleostomi</taxon>
        <taxon>Mammalia</taxon>
        <taxon>Metatheria</taxon>
        <taxon>Didelphimorphia</taxon>
        <taxon>Didelphidae</taxon>
        <taxon>Monodelphis</taxon>
    </lineage>
</organism>
<comment type="similarity">
    <text evidence="1">Belongs to the eukaryotic ribosomal protein eS7 family.</text>
</comment>
<sequence>KEGRLSISQPKTEKPSNSDSGTNQAHLWLDLNSDLKTKLKEANSSSKCKEIEEKGKRKKILINTNVELKKIRKVQWRLIQDLSKKKNNKGIVFLYQQIKIILTPRRKVRVKKKKKDP</sequence>
<reference evidence="7" key="3">
    <citation type="submission" date="2025-09" db="UniProtKB">
        <authorList>
            <consortium name="Ensembl"/>
        </authorList>
    </citation>
    <scope>IDENTIFICATION</scope>
</reference>
<dbReference type="Pfam" id="PF01251">
    <property type="entry name" value="Ribosomal_S7e"/>
    <property type="match status" value="1"/>
</dbReference>
<evidence type="ECO:0000256" key="3">
    <source>
        <dbReference type="ARBA" id="ARBA00023274"/>
    </source>
</evidence>
<keyword evidence="8" id="KW-1185">Reference proteome</keyword>
<dbReference type="GO" id="GO:0003735">
    <property type="term" value="F:structural constituent of ribosome"/>
    <property type="evidence" value="ECO:0007669"/>
    <property type="project" value="InterPro"/>
</dbReference>
<accession>A0A5F8H961</accession>
<dbReference type="GO" id="GO:1990904">
    <property type="term" value="C:ribonucleoprotein complex"/>
    <property type="evidence" value="ECO:0007669"/>
    <property type="project" value="UniProtKB-KW"/>
</dbReference>
<name>A0A5F8H961_MONDO</name>
<evidence type="ECO:0000256" key="6">
    <source>
        <dbReference type="SAM" id="MobiDB-lite"/>
    </source>
</evidence>
<evidence type="ECO:0000313" key="7">
    <source>
        <dbReference type="Ensembl" id="ENSMODP00000056525.1"/>
    </source>
</evidence>